<evidence type="ECO:0000256" key="7">
    <source>
        <dbReference type="ARBA" id="ARBA00022842"/>
    </source>
</evidence>
<dbReference type="EMBL" id="AZFB01000002">
    <property type="protein sequence ID" value="KRL63633.1"/>
    <property type="molecule type" value="Genomic_DNA"/>
</dbReference>
<dbReference type="InterPro" id="IPR014721">
    <property type="entry name" value="Ribsml_uS5_D2-typ_fold_subgr"/>
</dbReference>
<dbReference type="Proteomes" id="UP000051931">
    <property type="component" value="Unassembled WGS sequence"/>
</dbReference>
<keyword evidence="13" id="KW-1185">Reference proteome</keyword>
<comment type="pathway">
    <text evidence="9">Isoprenoid biosynthesis; isopentenyl diphosphate biosynthesis via mevalonate pathway; isopentenyl diphosphate from (R)-mevalonate: step 1/3.</text>
</comment>
<keyword evidence="3" id="KW-0808">Transferase</keyword>
<keyword evidence="6" id="KW-0067">ATP-binding</keyword>
<dbReference type="InterPro" id="IPR013750">
    <property type="entry name" value="GHMP_kinase_C_dom"/>
</dbReference>
<evidence type="ECO:0000313" key="12">
    <source>
        <dbReference type="EMBL" id="KRL63633.1"/>
    </source>
</evidence>
<dbReference type="InterPro" id="IPR020568">
    <property type="entry name" value="Ribosomal_Su5_D2-typ_SF"/>
</dbReference>
<dbReference type="InterPro" id="IPR006205">
    <property type="entry name" value="Mev_gal_kin"/>
</dbReference>
<feature type="domain" description="GHMP kinase C-terminal" evidence="11">
    <location>
        <begin position="221"/>
        <end position="291"/>
    </location>
</feature>
<proteinExistence type="predicted"/>
<accession>A0A0R1S3Y5</accession>
<dbReference type="Gene3D" id="3.30.70.890">
    <property type="entry name" value="GHMP kinase, C-terminal domain"/>
    <property type="match status" value="1"/>
</dbReference>
<feature type="domain" description="GHMP kinase N-terminal" evidence="10">
    <location>
        <begin position="72"/>
        <end position="146"/>
    </location>
</feature>
<comment type="caution">
    <text evidence="12">The sequence shown here is derived from an EMBL/GenBank/DDBJ whole genome shotgun (WGS) entry which is preliminary data.</text>
</comment>
<organism evidence="12 13">
    <name type="scientific">Lactobacillus psittaci DSM 15354</name>
    <dbReference type="NCBI Taxonomy" id="1122152"/>
    <lineage>
        <taxon>Bacteria</taxon>
        <taxon>Bacillati</taxon>
        <taxon>Bacillota</taxon>
        <taxon>Bacilli</taxon>
        <taxon>Lactobacillales</taxon>
        <taxon>Lactobacillaceae</taxon>
        <taxon>Lactobacillus</taxon>
    </lineage>
</organism>
<keyword evidence="5 12" id="KW-0418">Kinase</keyword>
<dbReference type="Gene3D" id="3.30.230.10">
    <property type="match status" value="1"/>
</dbReference>
<dbReference type="NCBIfam" id="TIGR00549">
    <property type="entry name" value="mevalon_kin"/>
    <property type="match status" value="1"/>
</dbReference>
<dbReference type="GO" id="GO:0005829">
    <property type="term" value="C:cytosol"/>
    <property type="evidence" value="ECO:0007669"/>
    <property type="project" value="TreeGrafter"/>
</dbReference>
<dbReference type="AlphaFoldDB" id="A0A0R1S3Y5"/>
<dbReference type="OrthoDB" id="9764892at2"/>
<gene>
    <name evidence="12" type="ORF">FC23_GL000542</name>
</gene>
<dbReference type="eggNOG" id="COG1577">
    <property type="taxonomic scope" value="Bacteria"/>
</dbReference>
<keyword evidence="4" id="KW-0547">Nucleotide-binding</keyword>
<dbReference type="GO" id="GO:0004496">
    <property type="term" value="F:mevalonate kinase activity"/>
    <property type="evidence" value="ECO:0007669"/>
    <property type="project" value="InterPro"/>
</dbReference>
<dbReference type="PANTHER" id="PTHR43290:SF2">
    <property type="entry name" value="MEVALONATE KINASE"/>
    <property type="match status" value="1"/>
</dbReference>
<dbReference type="PATRIC" id="fig|1122152.4.peg.550"/>
<keyword evidence="1" id="KW-0963">Cytoplasm</keyword>
<dbReference type="Pfam" id="PF08544">
    <property type="entry name" value="GHMP_kinases_C"/>
    <property type="match status" value="1"/>
</dbReference>
<dbReference type="SUPFAM" id="SSF54211">
    <property type="entry name" value="Ribosomal protein S5 domain 2-like"/>
    <property type="match status" value="1"/>
</dbReference>
<evidence type="ECO:0000256" key="3">
    <source>
        <dbReference type="ARBA" id="ARBA00022679"/>
    </source>
</evidence>
<keyword evidence="8" id="KW-0443">Lipid metabolism</keyword>
<name>A0A0R1S3Y5_9LACO</name>
<evidence type="ECO:0000256" key="8">
    <source>
        <dbReference type="ARBA" id="ARBA00023098"/>
    </source>
</evidence>
<dbReference type="SUPFAM" id="SSF55060">
    <property type="entry name" value="GHMP Kinase, C-terminal domain"/>
    <property type="match status" value="1"/>
</dbReference>
<dbReference type="InterPro" id="IPR006204">
    <property type="entry name" value="GHMP_kinase_N_dom"/>
</dbReference>
<dbReference type="UniPathway" id="UPA00057">
    <property type="reaction ID" value="UER00098"/>
</dbReference>
<evidence type="ECO:0000259" key="11">
    <source>
        <dbReference type="Pfam" id="PF08544"/>
    </source>
</evidence>
<evidence type="ECO:0000256" key="5">
    <source>
        <dbReference type="ARBA" id="ARBA00022777"/>
    </source>
</evidence>
<sequence>MQSSYLAHGKVILIGEHSVVYGYNALSMPIQSLNIKTTVSLNQTPEYYMDTDRYHGDFFEAPAEYNGLKYILKHFLNLIANPPYLKIKYTGLIPIERGLGSSATVSLGTTKALNDFFQLNLSEEEIMNITNFAETINHGKASGLDSATVNSDDLVFFNKNTGIEYLKQKLNAYLLIMDTGDLGNTKEAVQLVKALIASSTLAKAAIERLGLLTDNVKNAWLKNDAATVGKLMTQAQACLKTLQVSTPKIDQLTKLAINTGAYGAKLSGGGLGGIVIALCPDQKTAQKIAQNAGILISNYWIEEV</sequence>
<evidence type="ECO:0000313" key="13">
    <source>
        <dbReference type="Proteomes" id="UP000051931"/>
    </source>
</evidence>
<evidence type="ECO:0000259" key="10">
    <source>
        <dbReference type="Pfam" id="PF00288"/>
    </source>
</evidence>
<dbReference type="PANTHER" id="PTHR43290">
    <property type="entry name" value="MEVALONATE KINASE"/>
    <property type="match status" value="1"/>
</dbReference>
<dbReference type="STRING" id="1122152.GCA_000425905_00308"/>
<evidence type="ECO:0000256" key="6">
    <source>
        <dbReference type="ARBA" id="ARBA00022840"/>
    </source>
</evidence>
<keyword evidence="2" id="KW-0444">Lipid biosynthesis</keyword>
<evidence type="ECO:0000256" key="2">
    <source>
        <dbReference type="ARBA" id="ARBA00022516"/>
    </source>
</evidence>
<dbReference type="Pfam" id="PF00288">
    <property type="entry name" value="GHMP_kinases_N"/>
    <property type="match status" value="1"/>
</dbReference>
<dbReference type="GO" id="GO:0005524">
    <property type="term" value="F:ATP binding"/>
    <property type="evidence" value="ECO:0007669"/>
    <property type="project" value="UniProtKB-KW"/>
</dbReference>
<dbReference type="InterPro" id="IPR036554">
    <property type="entry name" value="GHMP_kinase_C_sf"/>
</dbReference>
<keyword evidence="7" id="KW-0460">Magnesium</keyword>
<dbReference type="PRINTS" id="PR00959">
    <property type="entry name" value="MEVGALKINASE"/>
</dbReference>
<evidence type="ECO:0000256" key="9">
    <source>
        <dbReference type="ARBA" id="ARBA00029438"/>
    </source>
</evidence>
<reference evidence="12 13" key="1">
    <citation type="journal article" date="2015" name="Genome Announc.">
        <title>Expanding the biotechnology potential of lactobacilli through comparative genomics of 213 strains and associated genera.</title>
        <authorList>
            <person name="Sun Z."/>
            <person name="Harris H.M."/>
            <person name="McCann A."/>
            <person name="Guo C."/>
            <person name="Argimon S."/>
            <person name="Zhang W."/>
            <person name="Yang X."/>
            <person name="Jeffery I.B."/>
            <person name="Cooney J.C."/>
            <person name="Kagawa T.F."/>
            <person name="Liu W."/>
            <person name="Song Y."/>
            <person name="Salvetti E."/>
            <person name="Wrobel A."/>
            <person name="Rasinkangas P."/>
            <person name="Parkhill J."/>
            <person name="Rea M.C."/>
            <person name="O'Sullivan O."/>
            <person name="Ritari J."/>
            <person name="Douillard F.P."/>
            <person name="Paul Ross R."/>
            <person name="Yang R."/>
            <person name="Briner A.E."/>
            <person name="Felis G.E."/>
            <person name="de Vos W.M."/>
            <person name="Barrangou R."/>
            <person name="Klaenhammer T.R."/>
            <person name="Caufield P.W."/>
            <person name="Cui Y."/>
            <person name="Zhang H."/>
            <person name="O'Toole P.W."/>
        </authorList>
    </citation>
    <scope>NUCLEOTIDE SEQUENCE [LARGE SCALE GENOMIC DNA]</scope>
    <source>
        <strain evidence="12 13">DSM 15354</strain>
    </source>
</reference>
<dbReference type="RefSeq" id="WP_027825603.1">
    <property type="nucleotide sequence ID" value="NZ_AZFB01000002.1"/>
</dbReference>
<dbReference type="GO" id="GO:0019287">
    <property type="term" value="P:isopentenyl diphosphate biosynthetic process, mevalonate pathway"/>
    <property type="evidence" value="ECO:0007669"/>
    <property type="project" value="UniProtKB-UniPathway"/>
</dbReference>
<evidence type="ECO:0000256" key="1">
    <source>
        <dbReference type="ARBA" id="ARBA00022490"/>
    </source>
</evidence>
<evidence type="ECO:0000256" key="4">
    <source>
        <dbReference type="ARBA" id="ARBA00022741"/>
    </source>
</evidence>
<protein>
    <submittedName>
        <fullName evidence="12">Mevalonate kinase</fullName>
    </submittedName>
</protein>